<evidence type="ECO:0000313" key="2">
    <source>
        <dbReference type="Proteomes" id="UP000499080"/>
    </source>
</evidence>
<dbReference type="AlphaFoldDB" id="A0A4Y2JI51"/>
<protein>
    <submittedName>
        <fullName evidence="1">Uncharacterized protein</fullName>
    </submittedName>
</protein>
<keyword evidence="2" id="KW-1185">Reference proteome</keyword>
<proteinExistence type="predicted"/>
<gene>
    <name evidence="1" type="ORF">AVEN_196287_1</name>
</gene>
<reference evidence="1 2" key="1">
    <citation type="journal article" date="2019" name="Sci. Rep.">
        <title>Orb-weaving spider Araneus ventricosus genome elucidates the spidroin gene catalogue.</title>
        <authorList>
            <person name="Kono N."/>
            <person name="Nakamura H."/>
            <person name="Ohtoshi R."/>
            <person name="Moran D.A.P."/>
            <person name="Shinohara A."/>
            <person name="Yoshida Y."/>
            <person name="Fujiwara M."/>
            <person name="Mori M."/>
            <person name="Tomita M."/>
            <person name="Arakawa K."/>
        </authorList>
    </citation>
    <scope>NUCLEOTIDE SEQUENCE [LARGE SCALE GENOMIC DNA]</scope>
</reference>
<dbReference type="EMBL" id="BGPR01003572">
    <property type="protein sequence ID" value="GBM89780.1"/>
    <property type="molecule type" value="Genomic_DNA"/>
</dbReference>
<dbReference type="Proteomes" id="UP000499080">
    <property type="component" value="Unassembled WGS sequence"/>
</dbReference>
<organism evidence="1 2">
    <name type="scientific">Araneus ventricosus</name>
    <name type="common">Orbweaver spider</name>
    <name type="synonym">Epeira ventricosa</name>
    <dbReference type="NCBI Taxonomy" id="182803"/>
    <lineage>
        <taxon>Eukaryota</taxon>
        <taxon>Metazoa</taxon>
        <taxon>Ecdysozoa</taxon>
        <taxon>Arthropoda</taxon>
        <taxon>Chelicerata</taxon>
        <taxon>Arachnida</taxon>
        <taxon>Araneae</taxon>
        <taxon>Araneomorphae</taxon>
        <taxon>Entelegynae</taxon>
        <taxon>Araneoidea</taxon>
        <taxon>Araneidae</taxon>
        <taxon>Araneus</taxon>
    </lineage>
</organism>
<name>A0A4Y2JI51_ARAVE</name>
<sequence>MRALETIWRAFLQTVPIFQAMNLDGSFMDRTAPTANPSHTAKPIPYTTAPPPPRHTPLLQDPISILWPNEPNGKHWISKLFPGLHQFPSNFCIDEGFWNDVRKMEWNGVIVNVQLKKIPQQVQFVKVQHYDPLGFIPYQ</sequence>
<comment type="caution">
    <text evidence="1">The sequence shown here is derived from an EMBL/GenBank/DDBJ whole genome shotgun (WGS) entry which is preliminary data.</text>
</comment>
<evidence type="ECO:0000313" key="1">
    <source>
        <dbReference type="EMBL" id="GBM89780.1"/>
    </source>
</evidence>
<accession>A0A4Y2JI51</accession>